<feature type="domain" description="ABC transporter" evidence="4">
    <location>
        <begin position="4"/>
        <end position="225"/>
    </location>
</feature>
<dbReference type="InterPro" id="IPR050763">
    <property type="entry name" value="ABC_transporter_ATP-binding"/>
</dbReference>
<dbReference type="Pfam" id="PF00005">
    <property type="entry name" value="ABC_tran"/>
    <property type="match status" value="1"/>
</dbReference>
<dbReference type="InterPro" id="IPR003439">
    <property type="entry name" value="ABC_transporter-like_ATP-bd"/>
</dbReference>
<proteinExistence type="predicted"/>
<accession>W4QKZ1</accession>
<comment type="caution">
    <text evidence="5">The sequence shown here is derived from an EMBL/GenBank/DDBJ whole genome shotgun (WGS) entry which is preliminary data.</text>
</comment>
<evidence type="ECO:0000313" key="5">
    <source>
        <dbReference type="EMBL" id="GAE32567.1"/>
    </source>
</evidence>
<dbReference type="STRING" id="1236971.JCM9152_4104"/>
<dbReference type="EMBL" id="BAUU01000040">
    <property type="protein sequence ID" value="GAE32567.1"/>
    <property type="molecule type" value="Genomic_DNA"/>
</dbReference>
<keyword evidence="2" id="KW-0547">Nucleotide-binding</keyword>
<dbReference type="PANTHER" id="PTHR42711">
    <property type="entry name" value="ABC TRANSPORTER ATP-BINDING PROTEIN"/>
    <property type="match status" value="1"/>
</dbReference>
<gene>
    <name evidence="5" type="ORF">JCM9152_4104</name>
</gene>
<keyword evidence="3 5" id="KW-0067">ATP-binding</keyword>
<evidence type="ECO:0000256" key="1">
    <source>
        <dbReference type="ARBA" id="ARBA00022448"/>
    </source>
</evidence>
<dbReference type="PANTHER" id="PTHR42711:SF17">
    <property type="entry name" value="ABC TRANSPORTER ATP-BINDING PROTEIN"/>
    <property type="match status" value="1"/>
</dbReference>
<dbReference type="RefSeq" id="WP_035346895.1">
    <property type="nucleotide sequence ID" value="NZ_BAUU01000040.1"/>
</dbReference>
<keyword evidence="6" id="KW-1185">Reference proteome</keyword>
<dbReference type="GO" id="GO:0005524">
    <property type="term" value="F:ATP binding"/>
    <property type="evidence" value="ECO:0007669"/>
    <property type="project" value="UniProtKB-KW"/>
</dbReference>
<dbReference type="AlphaFoldDB" id="W4QKZ1"/>
<evidence type="ECO:0000256" key="2">
    <source>
        <dbReference type="ARBA" id="ARBA00022741"/>
    </source>
</evidence>
<dbReference type="Proteomes" id="UP000018895">
    <property type="component" value="Unassembled WGS sequence"/>
</dbReference>
<evidence type="ECO:0000256" key="3">
    <source>
        <dbReference type="ARBA" id="ARBA00022840"/>
    </source>
</evidence>
<dbReference type="InterPro" id="IPR017871">
    <property type="entry name" value="ABC_transporter-like_CS"/>
</dbReference>
<dbReference type="OrthoDB" id="9804819at2"/>
<evidence type="ECO:0000259" key="4">
    <source>
        <dbReference type="PROSITE" id="PS50893"/>
    </source>
</evidence>
<evidence type="ECO:0000313" key="6">
    <source>
        <dbReference type="Proteomes" id="UP000018895"/>
    </source>
</evidence>
<dbReference type="Gene3D" id="3.40.50.300">
    <property type="entry name" value="P-loop containing nucleotide triphosphate hydrolases"/>
    <property type="match status" value="1"/>
</dbReference>
<dbReference type="PROSITE" id="PS50893">
    <property type="entry name" value="ABC_TRANSPORTER_2"/>
    <property type="match status" value="1"/>
</dbReference>
<dbReference type="SMART" id="SM00382">
    <property type="entry name" value="AAA"/>
    <property type="match status" value="1"/>
</dbReference>
<organism evidence="5 6">
    <name type="scientific">Halalkalibacter hemicellulosilyticusJCM 9152</name>
    <dbReference type="NCBI Taxonomy" id="1236971"/>
    <lineage>
        <taxon>Bacteria</taxon>
        <taxon>Bacillati</taxon>
        <taxon>Bacillota</taxon>
        <taxon>Bacilli</taxon>
        <taxon>Bacillales</taxon>
        <taxon>Bacillaceae</taxon>
        <taxon>Halalkalibacter</taxon>
    </lineage>
</organism>
<dbReference type="InterPro" id="IPR003593">
    <property type="entry name" value="AAA+_ATPase"/>
</dbReference>
<name>W4QKZ1_9BACI</name>
<dbReference type="InterPro" id="IPR027417">
    <property type="entry name" value="P-loop_NTPase"/>
</dbReference>
<dbReference type="GO" id="GO:0016887">
    <property type="term" value="F:ATP hydrolysis activity"/>
    <property type="evidence" value="ECO:0007669"/>
    <property type="project" value="InterPro"/>
</dbReference>
<protein>
    <submittedName>
        <fullName evidence="5">ABC transporter ATP-binding protein</fullName>
    </submittedName>
</protein>
<dbReference type="SUPFAM" id="SSF52540">
    <property type="entry name" value="P-loop containing nucleoside triphosphate hydrolases"/>
    <property type="match status" value="1"/>
</dbReference>
<reference evidence="5" key="1">
    <citation type="journal article" date="2014" name="Genome Announc.">
        <title>Draft Genome Sequences of Three Alkaliphilic Bacillus Strains, Bacillus wakoensis JCM 9140T, Bacillus akibai JCM 9157T, and Bacillus hemicellulosilyticus JCM 9152T.</title>
        <authorList>
            <person name="Yuki M."/>
            <person name="Oshima K."/>
            <person name="Suda W."/>
            <person name="Oshida Y."/>
            <person name="Kitamura K."/>
            <person name="Iida T."/>
            <person name="Hattori M."/>
            <person name="Ohkuma M."/>
        </authorList>
    </citation>
    <scope>NUCLEOTIDE SEQUENCE [LARGE SCALE GENOMIC DNA]</scope>
    <source>
        <strain evidence="5">JCM 9152</strain>
    </source>
</reference>
<keyword evidence="1" id="KW-0813">Transport</keyword>
<dbReference type="PROSITE" id="PS00211">
    <property type="entry name" value="ABC_TRANSPORTER_1"/>
    <property type="match status" value="1"/>
</dbReference>
<sequence length="236" mass="26873">MKLIELTHVEKSFKGRKMIEDMNFSIYSNEVVALVGTNGAGKTTTIRMILGITSPDHGEVFRWSKDFNRRVGVQLQATPFFEGFNVEDNLKLFSTFYQAPLTNEELDAILTKYQLLDAKRTNASKLSLGQQKRLAISITTLHNPDFVILDEPSAGLDPSGQREVQNMIHRLRQQGKSVLFSSHDMLEVKNTADRVLIMDNGRLVENGKPLELLEKYDATDLENLFHILTRKENQYV</sequence>